<feature type="domain" description="Aminotransferase class V" evidence="11">
    <location>
        <begin position="6"/>
        <end position="369"/>
    </location>
</feature>
<reference evidence="12" key="1">
    <citation type="submission" date="2021-08" db="EMBL/GenBank/DDBJ databases">
        <title>Hoeflea bacterium WL0058 sp. nov., isolated from the sediment.</title>
        <authorList>
            <person name="Wang L."/>
            <person name="Zhang D."/>
        </authorList>
    </citation>
    <scope>NUCLEOTIDE SEQUENCE</scope>
    <source>
        <strain evidence="12">WL0058</strain>
    </source>
</reference>
<evidence type="ECO:0000256" key="7">
    <source>
        <dbReference type="ARBA" id="ARBA00022898"/>
    </source>
</evidence>
<evidence type="ECO:0000256" key="5">
    <source>
        <dbReference type="ARBA" id="ARBA00022679"/>
    </source>
</evidence>
<keyword evidence="7" id="KW-0663">Pyridoxal phosphate</keyword>
<dbReference type="GO" id="GO:0046872">
    <property type="term" value="F:metal ion binding"/>
    <property type="evidence" value="ECO:0007669"/>
    <property type="project" value="UniProtKB-KW"/>
</dbReference>
<dbReference type="GO" id="GO:0031071">
    <property type="term" value="F:cysteine desulfurase activity"/>
    <property type="evidence" value="ECO:0007669"/>
    <property type="project" value="UniProtKB-EC"/>
</dbReference>
<name>A0AAE2ZM16_9HYPH</name>
<keyword evidence="5" id="KW-0808">Transferase</keyword>
<keyword evidence="6" id="KW-0479">Metal-binding</keyword>
<keyword evidence="9" id="KW-0411">Iron-sulfur</keyword>
<comment type="catalytic activity">
    <reaction evidence="10">
        <text>(sulfur carrier)-H + L-cysteine = (sulfur carrier)-SH + L-alanine</text>
        <dbReference type="Rhea" id="RHEA:43892"/>
        <dbReference type="Rhea" id="RHEA-COMP:14737"/>
        <dbReference type="Rhea" id="RHEA-COMP:14739"/>
        <dbReference type="ChEBI" id="CHEBI:29917"/>
        <dbReference type="ChEBI" id="CHEBI:35235"/>
        <dbReference type="ChEBI" id="CHEBI:57972"/>
        <dbReference type="ChEBI" id="CHEBI:64428"/>
        <dbReference type="EC" id="2.8.1.7"/>
    </reaction>
</comment>
<evidence type="ECO:0000256" key="1">
    <source>
        <dbReference type="ARBA" id="ARBA00001933"/>
    </source>
</evidence>
<dbReference type="Gene3D" id="1.10.260.50">
    <property type="match status" value="1"/>
</dbReference>
<dbReference type="Gene3D" id="3.90.1150.10">
    <property type="entry name" value="Aspartate Aminotransferase, domain 1"/>
    <property type="match status" value="1"/>
</dbReference>
<evidence type="ECO:0000256" key="10">
    <source>
        <dbReference type="ARBA" id="ARBA00050776"/>
    </source>
</evidence>
<comment type="function">
    <text evidence="2">Catalyzes the removal of elemental sulfur atoms from cysteine to produce alanine. Seems to participate in the biosynthesis of the nitrogenase metalloclusters by providing the inorganic sulfur required for the Fe-S core formation.</text>
</comment>
<evidence type="ECO:0000256" key="8">
    <source>
        <dbReference type="ARBA" id="ARBA00023004"/>
    </source>
</evidence>
<evidence type="ECO:0000256" key="9">
    <source>
        <dbReference type="ARBA" id="ARBA00023014"/>
    </source>
</evidence>
<dbReference type="EMBL" id="JAICBX010000001">
    <property type="protein sequence ID" value="MBW8637092.1"/>
    <property type="molecule type" value="Genomic_DNA"/>
</dbReference>
<evidence type="ECO:0000256" key="2">
    <source>
        <dbReference type="ARBA" id="ARBA00003120"/>
    </source>
</evidence>
<organism evidence="12 13">
    <name type="scientific">Flavimaribacter sediminis</name>
    <dbReference type="NCBI Taxonomy" id="2865987"/>
    <lineage>
        <taxon>Bacteria</taxon>
        <taxon>Pseudomonadati</taxon>
        <taxon>Pseudomonadota</taxon>
        <taxon>Alphaproteobacteria</taxon>
        <taxon>Hyphomicrobiales</taxon>
        <taxon>Rhizobiaceae</taxon>
        <taxon>Flavimaribacter</taxon>
    </lineage>
</organism>
<gene>
    <name evidence="12" type="ORF">K1W69_07815</name>
</gene>
<dbReference type="Gene3D" id="3.40.640.10">
    <property type="entry name" value="Type I PLP-dependent aspartate aminotransferase-like (Major domain)"/>
    <property type="match status" value="1"/>
</dbReference>
<dbReference type="GO" id="GO:0051536">
    <property type="term" value="F:iron-sulfur cluster binding"/>
    <property type="evidence" value="ECO:0007669"/>
    <property type="project" value="UniProtKB-KW"/>
</dbReference>
<comment type="caution">
    <text evidence="12">The sequence shown here is derived from an EMBL/GenBank/DDBJ whole genome shotgun (WGS) entry which is preliminary data.</text>
</comment>
<proteinExistence type="inferred from homology"/>
<protein>
    <recommendedName>
        <fullName evidence="4">Cysteine desulfurase</fullName>
    </recommendedName>
</protein>
<evidence type="ECO:0000256" key="3">
    <source>
        <dbReference type="ARBA" id="ARBA00006490"/>
    </source>
</evidence>
<dbReference type="RefSeq" id="WP_220227719.1">
    <property type="nucleotide sequence ID" value="NZ_JAICBX010000001.1"/>
</dbReference>
<sequence length="384" mass="40252">MKNPRIYLDYNATAPLLPIAREAMLDVLAMPGNPSSVHSEGRKVRARVDDARRKVAALVNASPENVVFTSGATEAASTLLSPLYRMGRSNIDIGHLYYSAVEHPCVTSGGRFPADRITSIDVDSQGRVDLGHLKALLDQHDSASGMPMVAVMLANNETGVIQPVADVSGLVKAAGGLLIGDAVQAAGRIPIDMQTPGADFIFLSSHKMGGPKGAGAIVAQGEIMMPAPLITGGGQEKGHRSGTENPAALAGFGAVAQAALEGMDTMQKVARLRDRMEQDIRMAVPDAIIYGGESRRLPNTSFFALPGFKAETAQIAFDLEGVALSAGSACSSGKIGPSHVLKAMGMDADQGALRVSLGPATTEEEIDRFVSILKRISEKRTLAV</sequence>
<dbReference type="PANTHER" id="PTHR11601:SF34">
    <property type="entry name" value="CYSTEINE DESULFURASE"/>
    <property type="match status" value="1"/>
</dbReference>
<comment type="cofactor">
    <cofactor evidence="1">
        <name>pyridoxal 5'-phosphate</name>
        <dbReference type="ChEBI" id="CHEBI:597326"/>
    </cofactor>
</comment>
<dbReference type="InterPro" id="IPR015421">
    <property type="entry name" value="PyrdxlP-dep_Trfase_major"/>
</dbReference>
<evidence type="ECO:0000313" key="12">
    <source>
        <dbReference type="EMBL" id="MBW8637092.1"/>
    </source>
</evidence>
<keyword evidence="8" id="KW-0408">Iron</keyword>
<dbReference type="PIRSF" id="PIRSF005572">
    <property type="entry name" value="NifS"/>
    <property type="match status" value="1"/>
</dbReference>
<dbReference type="SUPFAM" id="SSF53383">
    <property type="entry name" value="PLP-dependent transferases"/>
    <property type="match status" value="1"/>
</dbReference>
<evidence type="ECO:0000259" key="11">
    <source>
        <dbReference type="Pfam" id="PF00266"/>
    </source>
</evidence>
<dbReference type="PANTHER" id="PTHR11601">
    <property type="entry name" value="CYSTEINE DESULFURYLASE FAMILY MEMBER"/>
    <property type="match status" value="1"/>
</dbReference>
<dbReference type="InterPro" id="IPR000192">
    <property type="entry name" value="Aminotrans_V_dom"/>
</dbReference>
<evidence type="ECO:0000256" key="6">
    <source>
        <dbReference type="ARBA" id="ARBA00022723"/>
    </source>
</evidence>
<accession>A0AAE2ZM16</accession>
<dbReference type="InterPro" id="IPR016454">
    <property type="entry name" value="Cysteine_dSase"/>
</dbReference>
<dbReference type="AlphaFoldDB" id="A0AAE2ZM16"/>
<dbReference type="InterPro" id="IPR015424">
    <property type="entry name" value="PyrdxlP-dep_Trfase"/>
</dbReference>
<dbReference type="Pfam" id="PF00266">
    <property type="entry name" value="Aminotran_5"/>
    <property type="match status" value="1"/>
</dbReference>
<dbReference type="InterPro" id="IPR015422">
    <property type="entry name" value="PyrdxlP-dep_Trfase_small"/>
</dbReference>
<evidence type="ECO:0000313" key="13">
    <source>
        <dbReference type="Proteomes" id="UP001196509"/>
    </source>
</evidence>
<evidence type="ECO:0000256" key="4">
    <source>
        <dbReference type="ARBA" id="ARBA00013558"/>
    </source>
</evidence>
<dbReference type="Proteomes" id="UP001196509">
    <property type="component" value="Unassembled WGS sequence"/>
</dbReference>
<comment type="similarity">
    <text evidence="3">Belongs to the class-V pyridoxal-phosphate-dependent aminotransferase family. NifS/IscS subfamily.</text>
</comment>
<keyword evidence="13" id="KW-1185">Reference proteome</keyword>